<reference evidence="2 3" key="1">
    <citation type="submission" date="2016-09" db="EMBL/GenBank/DDBJ databases">
        <title>Metabolic pathway, cell adaptation mechanisms and a novel monoxygenase revealed through proteogenomic-transcription analysis of a Sphingomonas haloaromaticamans strain degrading the fungicide ortho-phenylphenol.</title>
        <authorList>
            <person name="Perruchon C."/>
            <person name="Papadopoulou E.S."/>
            <person name="Rousidou C."/>
            <person name="Vasileiadis S."/>
            <person name="Tanou G."/>
            <person name="Amoutzias G."/>
            <person name="Molassiotis A."/>
            <person name="Karpouzas D.G."/>
        </authorList>
    </citation>
    <scope>NUCLEOTIDE SEQUENCE [LARGE SCALE GENOMIC DNA]</scope>
    <source>
        <strain evidence="2 3">P3</strain>
    </source>
</reference>
<dbReference type="EMBL" id="MIPT01000001">
    <property type="protein sequence ID" value="OHT20326.1"/>
    <property type="molecule type" value="Genomic_DNA"/>
</dbReference>
<proteinExistence type="predicted"/>
<protein>
    <submittedName>
        <fullName evidence="2">Glyoxalase-like domain protein</fullName>
    </submittedName>
</protein>
<dbReference type="PROSITE" id="PS51819">
    <property type="entry name" value="VOC"/>
    <property type="match status" value="1"/>
</dbReference>
<comment type="caution">
    <text evidence="2">The sequence shown here is derived from an EMBL/GenBank/DDBJ whole genome shotgun (WGS) entry which is preliminary data.</text>
</comment>
<dbReference type="PANTHER" id="PTHR36503">
    <property type="entry name" value="BLR2520 PROTEIN"/>
    <property type="match status" value="1"/>
</dbReference>
<name>A0A1S1HFQ0_9SPHN</name>
<organism evidence="2 3">
    <name type="scientific">Edaphosphingomonas haloaromaticamans</name>
    <dbReference type="NCBI Taxonomy" id="653954"/>
    <lineage>
        <taxon>Bacteria</taxon>
        <taxon>Pseudomonadati</taxon>
        <taxon>Pseudomonadota</taxon>
        <taxon>Alphaproteobacteria</taxon>
        <taxon>Sphingomonadales</taxon>
        <taxon>Rhizorhabdaceae</taxon>
        <taxon>Edaphosphingomonas</taxon>
    </lineage>
</organism>
<dbReference type="InterPro" id="IPR004360">
    <property type="entry name" value="Glyas_Fos-R_dOase_dom"/>
</dbReference>
<dbReference type="InterPro" id="IPR029068">
    <property type="entry name" value="Glyas_Bleomycin-R_OHBP_Dase"/>
</dbReference>
<gene>
    <name evidence="2" type="ORF">BHE75_02324</name>
</gene>
<dbReference type="RefSeq" id="WP_070933931.1">
    <property type="nucleotide sequence ID" value="NZ_MIPT01000001.1"/>
</dbReference>
<dbReference type="PANTHER" id="PTHR36503:SF2">
    <property type="entry name" value="BLR2408 PROTEIN"/>
    <property type="match status" value="1"/>
</dbReference>
<evidence type="ECO:0000313" key="2">
    <source>
        <dbReference type="EMBL" id="OHT20326.1"/>
    </source>
</evidence>
<evidence type="ECO:0000313" key="3">
    <source>
        <dbReference type="Proteomes" id="UP000179467"/>
    </source>
</evidence>
<dbReference type="AlphaFoldDB" id="A0A1S1HFQ0"/>
<keyword evidence="3" id="KW-1185">Reference proteome</keyword>
<feature type="domain" description="VOC" evidence="1">
    <location>
        <begin position="3"/>
        <end position="128"/>
    </location>
</feature>
<dbReference type="Pfam" id="PF00903">
    <property type="entry name" value="Glyoxalase"/>
    <property type="match status" value="1"/>
</dbReference>
<sequence>MTRMIFINLPVSDLARSTRFYEAIGCTRNAQFSNDEASSMVWSDQIFFHLLTRDYFATFTSKQIPDAQATCQVLLCISQDSREAVDGMVAAAVAAGGKADPREPMDLDFMYNRALEDPDGHVFELVWMNPDAAPAE</sequence>
<dbReference type="Gene3D" id="3.10.180.10">
    <property type="entry name" value="2,3-Dihydroxybiphenyl 1,2-Dioxygenase, domain 1"/>
    <property type="match status" value="1"/>
</dbReference>
<dbReference type="OrthoDB" id="9798430at2"/>
<evidence type="ECO:0000259" key="1">
    <source>
        <dbReference type="PROSITE" id="PS51819"/>
    </source>
</evidence>
<accession>A0A1S1HFQ0</accession>
<dbReference type="SUPFAM" id="SSF54593">
    <property type="entry name" value="Glyoxalase/Bleomycin resistance protein/Dihydroxybiphenyl dioxygenase"/>
    <property type="match status" value="1"/>
</dbReference>
<dbReference type="InterPro" id="IPR037523">
    <property type="entry name" value="VOC_core"/>
</dbReference>
<dbReference type="Proteomes" id="UP000179467">
    <property type="component" value="Unassembled WGS sequence"/>
</dbReference>